<gene>
    <name evidence="2" type="ORF">FDY95_21350</name>
</gene>
<dbReference type="AlphaFoldDB" id="A0A5R8WJK6"/>
<keyword evidence="1" id="KW-0812">Transmembrane</keyword>
<protein>
    <recommendedName>
        <fullName evidence="4">DUF748 domain-containing protein</fullName>
    </recommendedName>
</protein>
<dbReference type="RefSeq" id="WP_138080806.1">
    <property type="nucleotide sequence ID" value="NZ_VAJM01000014.1"/>
</dbReference>
<dbReference type="EMBL" id="VAJM01000014">
    <property type="protein sequence ID" value="TLM89119.1"/>
    <property type="molecule type" value="Genomic_DNA"/>
</dbReference>
<sequence length="730" mass="81476">MSTNLASASSPPAATPPSRRRLRWLWWLAGTLAVLLILSVVAARLFDPWLRHKLEQTVADKSQGRYELRIGSLRTSLRQRTLTLRRVWLRPAGWPRQTAVPAGKEAPWLLLTVDEIRLAGIGLGALLKGEVVNVDTLLIRSVRARVLRTPERGGSGKALHEQLPERIPGVRLAHLLINDVRVMSGLHGHERTQLRHGQLAATDVLISRGAAQDSSRLSYAAAVELGVQGLEAQVPGHHLSLGAARFSSRGRQLRLDSLRVWPVADGQLARGATHITLWLPLLRLSGLNSQLLARRVLQADSLRLPSLRLVFGIPAKTPPPLHVALAPYLRRVQLRHLRVSRAQLQLTQVERAPRFVDINLTADDLRVDSAGFRDRQRVLYARDWRGSCGPGRISIDAPYYHFSWAALRLGTRARTLQVVRGLIQPTMSPDALSRSKGHQATHLTLTLPEVRVRGLDYWGLLHKTVRAQTVAAPNMDLRIIGNAHYPLGNALAKVTPENVRRLPFRIDVRELQVRNLDIRFKFTGELARRPGYFAITRLTGTATNLTNDPQRMSTARPAIIRATAYLQDQCRFSATAWVPLLDPEGRHRVVGHFGPAPFAILNSITVPTRSARFENGRVEDIRVQLQVNRQEVTGRMWARYSDLKVDLLSTHGGGRDKQKLTTKILSKAANVLVIRDDNPRRKGAALKDAPVRSDRDRRYSVFTIWMQGIVSGLLHSIGVPGKMAEELSEL</sequence>
<dbReference type="OrthoDB" id="844215at2"/>
<dbReference type="Proteomes" id="UP000305517">
    <property type="component" value="Unassembled WGS sequence"/>
</dbReference>
<evidence type="ECO:0000313" key="3">
    <source>
        <dbReference type="Proteomes" id="UP000305517"/>
    </source>
</evidence>
<evidence type="ECO:0000313" key="2">
    <source>
        <dbReference type="EMBL" id="TLM89119.1"/>
    </source>
</evidence>
<proteinExistence type="predicted"/>
<reference evidence="2 3" key="1">
    <citation type="submission" date="2019-05" db="EMBL/GenBank/DDBJ databases">
        <title>Hymenobacter edaphi sp. nov., isolated from abandoned arsenic-contaminated farmland soil.</title>
        <authorList>
            <person name="Nie L."/>
        </authorList>
    </citation>
    <scope>NUCLEOTIDE SEQUENCE [LARGE SCALE GENOMIC DNA]</scope>
    <source>
        <strain evidence="2 3">1-3-3-8</strain>
    </source>
</reference>
<comment type="caution">
    <text evidence="2">The sequence shown here is derived from an EMBL/GenBank/DDBJ whole genome shotgun (WGS) entry which is preliminary data.</text>
</comment>
<keyword evidence="1" id="KW-1133">Transmembrane helix</keyword>
<evidence type="ECO:0008006" key="4">
    <source>
        <dbReference type="Google" id="ProtNLM"/>
    </source>
</evidence>
<name>A0A5R8WJK6_9BACT</name>
<accession>A0A5R8WJK6</accession>
<feature type="transmembrane region" description="Helical" evidence="1">
    <location>
        <begin position="24"/>
        <end position="46"/>
    </location>
</feature>
<keyword evidence="3" id="KW-1185">Reference proteome</keyword>
<keyword evidence="1" id="KW-0472">Membrane</keyword>
<evidence type="ECO:0000256" key="1">
    <source>
        <dbReference type="SAM" id="Phobius"/>
    </source>
</evidence>
<organism evidence="2 3">
    <name type="scientific">Hymenobacter jeollabukensis</name>
    <dbReference type="NCBI Taxonomy" id="2025313"/>
    <lineage>
        <taxon>Bacteria</taxon>
        <taxon>Pseudomonadati</taxon>
        <taxon>Bacteroidota</taxon>
        <taxon>Cytophagia</taxon>
        <taxon>Cytophagales</taxon>
        <taxon>Hymenobacteraceae</taxon>
        <taxon>Hymenobacter</taxon>
    </lineage>
</organism>